<dbReference type="OrthoDB" id="2922448at2"/>
<organism evidence="2 3">
    <name type="scientific">Alkalihalobacillus trypoxylicola</name>
    <dbReference type="NCBI Taxonomy" id="519424"/>
    <lineage>
        <taxon>Bacteria</taxon>
        <taxon>Bacillati</taxon>
        <taxon>Bacillota</taxon>
        <taxon>Bacilli</taxon>
        <taxon>Bacillales</taxon>
        <taxon>Bacillaceae</taxon>
        <taxon>Alkalihalobacillus</taxon>
    </lineage>
</organism>
<sequence>MSEKTIMAFENHLFGIKGKKAGFLNIPKEYYELTNERLKITKQGVLTETRSDIELFKIKDITVKQKMKDKMMDLGDIEIVSADESDPVLLLKQIKSPHDVREAIRKASKVSKELVGVSYRHDL</sequence>
<dbReference type="Proteomes" id="UP000075806">
    <property type="component" value="Unassembled WGS sequence"/>
</dbReference>
<dbReference type="PANTHER" id="PTHR37938">
    <property type="entry name" value="BLL0215 PROTEIN"/>
    <property type="match status" value="1"/>
</dbReference>
<keyword evidence="3" id="KW-1185">Reference proteome</keyword>
<gene>
    <name evidence="2" type="ORF">AZF04_00900</name>
</gene>
<dbReference type="PANTHER" id="PTHR37938:SF1">
    <property type="entry name" value="BLL0215 PROTEIN"/>
    <property type="match status" value="1"/>
</dbReference>
<evidence type="ECO:0000313" key="2">
    <source>
        <dbReference type="EMBL" id="KYG34922.1"/>
    </source>
</evidence>
<dbReference type="AlphaFoldDB" id="A0A162F6U8"/>
<feature type="domain" description="YdbS-like PH" evidence="1">
    <location>
        <begin position="31"/>
        <end position="103"/>
    </location>
</feature>
<comment type="caution">
    <text evidence="2">The sequence shown here is derived from an EMBL/GenBank/DDBJ whole genome shotgun (WGS) entry which is preliminary data.</text>
</comment>
<accession>A0A162F6U8</accession>
<dbReference type="InterPro" id="IPR005182">
    <property type="entry name" value="YdbS-like_PH"/>
</dbReference>
<dbReference type="Pfam" id="PF03703">
    <property type="entry name" value="bPH_2"/>
    <property type="match status" value="1"/>
</dbReference>
<evidence type="ECO:0000313" key="3">
    <source>
        <dbReference type="Proteomes" id="UP000075806"/>
    </source>
</evidence>
<dbReference type="STRING" id="519424.AZF04_00900"/>
<dbReference type="RefSeq" id="WP_061947176.1">
    <property type="nucleotide sequence ID" value="NZ_LTAO01000001.1"/>
</dbReference>
<evidence type="ECO:0000259" key="1">
    <source>
        <dbReference type="Pfam" id="PF03703"/>
    </source>
</evidence>
<dbReference type="EMBL" id="LTAO01000001">
    <property type="protein sequence ID" value="KYG34922.1"/>
    <property type="molecule type" value="Genomic_DNA"/>
</dbReference>
<proteinExistence type="predicted"/>
<reference evidence="2" key="1">
    <citation type="submission" date="2016-02" db="EMBL/GenBank/DDBJ databases">
        <title>Genome sequence of Bacillus trypoxylicola KCTC 13244(T).</title>
        <authorList>
            <person name="Jeong H."/>
            <person name="Park S.-H."/>
            <person name="Choi S.-K."/>
        </authorList>
    </citation>
    <scope>NUCLEOTIDE SEQUENCE [LARGE SCALE GENOMIC DNA]</scope>
    <source>
        <strain evidence="2">KCTC 13244</strain>
    </source>
</reference>
<protein>
    <recommendedName>
        <fullName evidence="1">YdbS-like PH domain-containing protein</fullName>
    </recommendedName>
</protein>
<name>A0A162F6U8_9BACI</name>